<name>A0A3D8R8J7_9HELO</name>
<reference evidence="2 3" key="1">
    <citation type="journal article" date="2018" name="IMA Fungus">
        <title>IMA Genome-F 9: Draft genome sequence of Annulohypoxylon stygium, Aspergillus mulundensis, Berkeleyomyces basicola (syn. Thielaviopsis basicola), Ceratocystis smalleyi, two Cercospora beticola strains, Coleophoma cylindrospora, Fusarium fracticaudum, Phialophora cf. hyalina, and Morchella septimelata.</title>
        <authorList>
            <person name="Wingfield B.D."/>
            <person name="Bills G.F."/>
            <person name="Dong Y."/>
            <person name="Huang W."/>
            <person name="Nel W.J."/>
            <person name="Swalarsk-Parry B.S."/>
            <person name="Vaghefi N."/>
            <person name="Wilken P.M."/>
            <person name="An Z."/>
            <person name="de Beer Z.W."/>
            <person name="De Vos L."/>
            <person name="Chen L."/>
            <person name="Duong T.A."/>
            <person name="Gao Y."/>
            <person name="Hammerbacher A."/>
            <person name="Kikkert J.R."/>
            <person name="Li Y."/>
            <person name="Li H."/>
            <person name="Li K."/>
            <person name="Li Q."/>
            <person name="Liu X."/>
            <person name="Ma X."/>
            <person name="Naidoo K."/>
            <person name="Pethybridge S.J."/>
            <person name="Sun J."/>
            <person name="Steenkamp E.T."/>
            <person name="van der Nest M.A."/>
            <person name="van Wyk S."/>
            <person name="Wingfield M.J."/>
            <person name="Xiong C."/>
            <person name="Yue Q."/>
            <person name="Zhang X."/>
        </authorList>
    </citation>
    <scope>NUCLEOTIDE SEQUENCE [LARGE SCALE GENOMIC DNA]</scope>
    <source>
        <strain evidence="2 3">BP5796</strain>
    </source>
</reference>
<feature type="compositionally biased region" description="Basic and acidic residues" evidence="1">
    <location>
        <begin position="1"/>
        <end position="13"/>
    </location>
</feature>
<evidence type="ECO:0000256" key="1">
    <source>
        <dbReference type="SAM" id="MobiDB-lite"/>
    </source>
</evidence>
<feature type="region of interest" description="Disordered" evidence="1">
    <location>
        <begin position="1"/>
        <end position="27"/>
    </location>
</feature>
<comment type="caution">
    <text evidence="2">The sequence shown here is derived from an EMBL/GenBank/DDBJ whole genome shotgun (WGS) entry which is preliminary data.</text>
</comment>
<dbReference type="Proteomes" id="UP000256328">
    <property type="component" value="Unassembled WGS sequence"/>
</dbReference>
<protein>
    <submittedName>
        <fullName evidence="2">Uncharacterized protein</fullName>
    </submittedName>
</protein>
<dbReference type="AlphaFoldDB" id="A0A3D8R8J7"/>
<evidence type="ECO:0000313" key="2">
    <source>
        <dbReference type="EMBL" id="RDW70377.1"/>
    </source>
</evidence>
<proteinExistence type="predicted"/>
<organism evidence="2 3">
    <name type="scientific">Coleophoma crateriformis</name>
    <dbReference type="NCBI Taxonomy" id="565419"/>
    <lineage>
        <taxon>Eukaryota</taxon>
        <taxon>Fungi</taxon>
        <taxon>Dikarya</taxon>
        <taxon>Ascomycota</taxon>
        <taxon>Pezizomycotina</taxon>
        <taxon>Leotiomycetes</taxon>
        <taxon>Helotiales</taxon>
        <taxon>Dermateaceae</taxon>
        <taxon>Coleophoma</taxon>
    </lineage>
</organism>
<sequence>MSTRKTPKEDKLRQGLILSSNRPEPGSVDIGHVTAGFNSNAIALKDLNLKVMAGQKLVICVKFLVLFSVNAISLPCLEIPSSSQVQAFGLNMGAVIVTALEKISYGTILRRMNDCHDI</sequence>
<dbReference type="EMBL" id="PDLN01000012">
    <property type="protein sequence ID" value="RDW70377.1"/>
    <property type="molecule type" value="Genomic_DNA"/>
</dbReference>
<accession>A0A3D8R8J7</accession>
<keyword evidence="3" id="KW-1185">Reference proteome</keyword>
<gene>
    <name evidence="2" type="ORF">BP5796_08774</name>
</gene>
<evidence type="ECO:0000313" key="3">
    <source>
        <dbReference type="Proteomes" id="UP000256328"/>
    </source>
</evidence>